<feature type="region of interest" description="Disordered" evidence="1">
    <location>
        <begin position="54"/>
        <end position="82"/>
    </location>
</feature>
<proteinExistence type="predicted"/>
<dbReference type="EMBL" id="BGPR01005589">
    <property type="protein sequence ID" value="GBN11572.1"/>
    <property type="molecule type" value="Genomic_DNA"/>
</dbReference>
<gene>
    <name evidence="2" type="ORF">AVEN_246265_1</name>
</gene>
<protein>
    <submittedName>
        <fullName evidence="2">Uncharacterized protein</fullName>
    </submittedName>
</protein>
<sequence>MTHSNASESPLNETPTELPKQFSVSKTIPSTDTLSNTLDHSVAPSVLLRSFDVPVSSKQDRSFQPAHSSEPKRKQPSAGKSICDENVEVLPMKRTEVVLQSLESDADAEMSASTSDE</sequence>
<evidence type="ECO:0000256" key="1">
    <source>
        <dbReference type="SAM" id="MobiDB-lite"/>
    </source>
</evidence>
<evidence type="ECO:0000313" key="2">
    <source>
        <dbReference type="EMBL" id="GBN11572.1"/>
    </source>
</evidence>
<name>A0A4Y2LAP3_ARAVE</name>
<dbReference type="AlphaFoldDB" id="A0A4Y2LAP3"/>
<comment type="caution">
    <text evidence="2">The sequence shown here is derived from an EMBL/GenBank/DDBJ whole genome shotgun (WGS) entry which is preliminary data.</text>
</comment>
<evidence type="ECO:0000313" key="3">
    <source>
        <dbReference type="Proteomes" id="UP000499080"/>
    </source>
</evidence>
<feature type="region of interest" description="Disordered" evidence="1">
    <location>
        <begin position="1"/>
        <end position="37"/>
    </location>
</feature>
<dbReference type="Proteomes" id="UP000499080">
    <property type="component" value="Unassembled WGS sequence"/>
</dbReference>
<reference evidence="2 3" key="1">
    <citation type="journal article" date="2019" name="Sci. Rep.">
        <title>Orb-weaving spider Araneus ventricosus genome elucidates the spidroin gene catalogue.</title>
        <authorList>
            <person name="Kono N."/>
            <person name="Nakamura H."/>
            <person name="Ohtoshi R."/>
            <person name="Moran D.A.P."/>
            <person name="Shinohara A."/>
            <person name="Yoshida Y."/>
            <person name="Fujiwara M."/>
            <person name="Mori M."/>
            <person name="Tomita M."/>
            <person name="Arakawa K."/>
        </authorList>
    </citation>
    <scope>NUCLEOTIDE SEQUENCE [LARGE SCALE GENOMIC DNA]</scope>
</reference>
<feature type="compositionally biased region" description="Polar residues" evidence="1">
    <location>
        <begin position="22"/>
        <end position="37"/>
    </location>
</feature>
<feature type="compositionally biased region" description="Polar residues" evidence="1">
    <location>
        <begin position="1"/>
        <end position="15"/>
    </location>
</feature>
<accession>A0A4Y2LAP3</accession>
<organism evidence="2 3">
    <name type="scientific">Araneus ventricosus</name>
    <name type="common">Orbweaver spider</name>
    <name type="synonym">Epeira ventricosa</name>
    <dbReference type="NCBI Taxonomy" id="182803"/>
    <lineage>
        <taxon>Eukaryota</taxon>
        <taxon>Metazoa</taxon>
        <taxon>Ecdysozoa</taxon>
        <taxon>Arthropoda</taxon>
        <taxon>Chelicerata</taxon>
        <taxon>Arachnida</taxon>
        <taxon>Araneae</taxon>
        <taxon>Araneomorphae</taxon>
        <taxon>Entelegynae</taxon>
        <taxon>Araneoidea</taxon>
        <taxon>Araneidae</taxon>
        <taxon>Araneus</taxon>
    </lineage>
</organism>
<keyword evidence="3" id="KW-1185">Reference proteome</keyword>